<dbReference type="CDD" id="cd07216">
    <property type="entry name" value="Pat17_PNPLA8_PNPLA9_like3"/>
    <property type="match status" value="1"/>
</dbReference>
<organism evidence="6 7">
    <name type="scientific">Sarocladium strictum</name>
    <name type="common">Black bundle disease fungus</name>
    <name type="synonym">Acremonium strictum</name>
    <dbReference type="NCBI Taxonomy" id="5046"/>
    <lineage>
        <taxon>Eukaryota</taxon>
        <taxon>Fungi</taxon>
        <taxon>Dikarya</taxon>
        <taxon>Ascomycota</taxon>
        <taxon>Pezizomycotina</taxon>
        <taxon>Sordariomycetes</taxon>
        <taxon>Hypocreomycetidae</taxon>
        <taxon>Hypocreales</taxon>
        <taxon>Sarocladiaceae</taxon>
        <taxon>Sarocladium</taxon>
    </lineage>
</organism>
<dbReference type="EMBL" id="JAPDFR010000002">
    <property type="protein sequence ID" value="KAK0388963.1"/>
    <property type="molecule type" value="Genomic_DNA"/>
</dbReference>
<dbReference type="Proteomes" id="UP001175261">
    <property type="component" value="Unassembled WGS sequence"/>
</dbReference>
<evidence type="ECO:0000313" key="7">
    <source>
        <dbReference type="Proteomes" id="UP001175261"/>
    </source>
</evidence>
<dbReference type="InterPro" id="IPR011990">
    <property type="entry name" value="TPR-like_helical_dom_sf"/>
</dbReference>
<dbReference type="Gene3D" id="1.25.40.10">
    <property type="entry name" value="Tetratricopeptide repeat domain"/>
    <property type="match status" value="1"/>
</dbReference>
<dbReference type="GO" id="GO:0046486">
    <property type="term" value="P:glycerolipid metabolic process"/>
    <property type="evidence" value="ECO:0007669"/>
    <property type="project" value="UniProtKB-ARBA"/>
</dbReference>
<reference evidence="6" key="1">
    <citation type="submission" date="2022-10" db="EMBL/GenBank/DDBJ databases">
        <title>Determination and structural analysis of whole genome sequence of Sarocladium strictum F4-1.</title>
        <authorList>
            <person name="Hu L."/>
            <person name="Jiang Y."/>
        </authorList>
    </citation>
    <scope>NUCLEOTIDE SEQUENCE</scope>
    <source>
        <strain evidence="6">F4-1</strain>
    </source>
</reference>
<comment type="caution">
    <text evidence="6">The sequence shown here is derived from an EMBL/GenBank/DDBJ whole genome shotgun (WGS) entry which is preliminary data.</text>
</comment>
<feature type="active site" description="Nucleophile" evidence="4">
    <location>
        <position position="53"/>
    </location>
</feature>
<dbReference type="InterPro" id="IPR002182">
    <property type="entry name" value="NB-ARC"/>
</dbReference>
<dbReference type="Gene3D" id="3.40.1090.10">
    <property type="entry name" value="Cytosolic phospholipase A2 catalytic domain"/>
    <property type="match status" value="1"/>
</dbReference>
<dbReference type="SUPFAM" id="SSF52151">
    <property type="entry name" value="FabD/lysophospholipase-like"/>
    <property type="match status" value="1"/>
</dbReference>
<dbReference type="PANTHER" id="PTHR24185">
    <property type="entry name" value="CALCIUM-INDEPENDENT PHOSPHOLIPASE A2-GAMMA"/>
    <property type="match status" value="1"/>
</dbReference>
<dbReference type="Pfam" id="PF00931">
    <property type="entry name" value="NB-ARC"/>
    <property type="match status" value="1"/>
</dbReference>
<dbReference type="PANTHER" id="PTHR24185:SF1">
    <property type="entry name" value="CALCIUM-INDEPENDENT PHOSPHOLIPASE A2-GAMMA"/>
    <property type="match status" value="1"/>
</dbReference>
<keyword evidence="7" id="KW-1185">Reference proteome</keyword>
<evidence type="ECO:0000259" key="5">
    <source>
        <dbReference type="PROSITE" id="PS51635"/>
    </source>
</evidence>
<proteinExistence type="predicted"/>
<evidence type="ECO:0000256" key="2">
    <source>
        <dbReference type="ARBA" id="ARBA00022963"/>
    </source>
</evidence>
<feature type="short sequence motif" description="GXGXXG" evidence="4">
    <location>
        <begin position="13"/>
        <end position="18"/>
    </location>
</feature>
<dbReference type="Gene3D" id="3.40.50.300">
    <property type="entry name" value="P-loop containing nucleotide triphosphate hydrolases"/>
    <property type="match status" value="1"/>
</dbReference>
<dbReference type="InterPro" id="IPR002641">
    <property type="entry name" value="PNPLA_dom"/>
</dbReference>
<name>A0AA39GLT3_SARSR</name>
<dbReference type="GO" id="GO:0016020">
    <property type="term" value="C:membrane"/>
    <property type="evidence" value="ECO:0007669"/>
    <property type="project" value="TreeGrafter"/>
</dbReference>
<evidence type="ECO:0000256" key="3">
    <source>
        <dbReference type="ARBA" id="ARBA00023098"/>
    </source>
</evidence>
<dbReference type="InterPro" id="IPR016035">
    <property type="entry name" value="Acyl_Trfase/lysoPLipase"/>
</dbReference>
<keyword evidence="2 4" id="KW-0442">Lipid degradation</keyword>
<feature type="domain" description="PNPLA" evidence="5">
    <location>
        <begin position="9"/>
        <end position="211"/>
    </location>
</feature>
<dbReference type="AlphaFoldDB" id="A0AA39GLT3"/>
<keyword evidence="1 4" id="KW-0378">Hydrolase</keyword>
<dbReference type="GO" id="GO:0047499">
    <property type="term" value="F:calcium-independent phospholipase A2 activity"/>
    <property type="evidence" value="ECO:0007669"/>
    <property type="project" value="TreeGrafter"/>
</dbReference>
<dbReference type="GO" id="GO:0016042">
    <property type="term" value="P:lipid catabolic process"/>
    <property type="evidence" value="ECO:0007669"/>
    <property type="project" value="UniProtKB-UniRule"/>
</dbReference>
<feature type="active site" description="Proton acceptor" evidence="4">
    <location>
        <position position="198"/>
    </location>
</feature>
<evidence type="ECO:0000256" key="1">
    <source>
        <dbReference type="ARBA" id="ARBA00022801"/>
    </source>
</evidence>
<keyword evidence="3 4" id="KW-0443">Lipid metabolism</keyword>
<accession>A0AA39GLT3</accession>
<dbReference type="PROSITE" id="PS51635">
    <property type="entry name" value="PNPLA"/>
    <property type="match status" value="1"/>
</dbReference>
<dbReference type="Pfam" id="PF01734">
    <property type="entry name" value="Patatin"/>
    <property type="match status" value="1"/>
</dbReference>
<evidence type="ECO:0000256" key="4">
    <source>
        <dbReference type="PROSITE-ProRule" id="PRU01161"/>
    </source>
</evidence>
<protein>
    <recommendedName>
        <fullName evidence="5">PNPLA domain-containing protein</fullName>
    </recommendedName>
</protein>
<dbReference type="InterPro" id="IPR027417">
    <property type="entry name" value="P-loop_NTPase"/>
</dbReference>
<gene>
    <name evidence="6" type="ORF">NLU13_2540</name>
</gene>
<feature type="short sequence motif" description="DGA/G" evidence="4">
    <location>
        <begin position="198"/>
        <end position="200"/>
    </location>
</feature>
<sequence>MPDDQLRLLSLDGGGVRGLSSLYILRNLMEKIDPDAHELPKPCDYFDMIGGTSTGGLIAIMLGRLEMSVDECIEAYTSLSEEIFSKDSKSKLKFTFLGDIKSRFDAARLEKATMKILDKAGMNKDTLLSSPEAKCKVFVCAASQKNDTVVLRSYKSPRDNRRLGYVKIWEACRATSAAQGFFDPIAIPPGKGSELFTDGGIRVNNPVKELWGQACDLWAVDSATSQDVQLRSKLSCLVSIGTGRPDLTSYSTSLKGVVKVLTKIATDTEAVAESLAKEKPELSRDGQYFRFNVERGLKGIGLDECDKLSDITSATGSYIETQAVYSSLQSCAAKMSNRSKPLAIRPRKTHKPYRIPFKLDGVVYTDNFVTRTEYTKRIEDVLLDDSSDQCRIFVLHGMGGIGKTQLAMNFAYKYKNMFDSVFWLQAQTEDALRQSLVRSAKRIPRDQISEKSRRANPADASEQQEIIDEVLEWLGQEGNSNWLLVFDNIDLDPNSAEDRKRGAFKVADYLPAGQGSILITSRLETLSQIGGGRSREEVAVVGYELSKRIFEHWSGQTLDDDDDTRKLLGPERLSGLPLAVAQAAVYVKQNPGMSIAEYLRRFDSMWPQVMGCEDERPLHDYHGAVGVAWTLSMEQVREKSEDSCRLVSLWAFLDNPTRSRAGPYRLGFAKSAEKKAISTIVCEYSKVHRWAMHTQATEKRIESLKAALRLFADGLAPSRDDRFYNRKVTDRFRPHMLKCFSWVTIEIEPLIFQDPASLISILEALDMFNRYIPGLETTLLRRILHVDNTHYITDKIRCYASEILGSTLSADEPAAAEAAFRESFALALKTFGKSYRKKFAALMRLARFKIVAGDLAEAMTICDLILAEGFIVEHEDASPICTAHALIASIWKQREQPELSASHAEKALDLLAEHVPHDDGHRSWFQVQLCLANLTMILKKPRPERNHSLLQKTQDYLTEAVQTCSRQYSERDYLTQISIFLLAFVHLIADQLEEAGNIISLIPREDSMYPNVVNLFYRLLCYSYAQQGDEDSALVLTRKLRDTNEREGLAALDLVRTGSTSDEWSIVLQDTWQEVYGYLRTLTP</sequence>
<feature type="short sequence motif" description="GXSXG" evidence="4">
    <location>
        <begin position="51"/>
        <end position="55"/>
    </location>
</feature>
<dbReference type="GO" id="GO:0043531">
    <property type="term" value="F:ADP binding"/>
    <property type="evidence" value="ECO:0007669"/>
    <property type="project" value="InterPro"/>
</dbReference>
<dbReference type="GO" id="GO:0019369">
    <property type="term" value="P:arachidonate metabolic process"/>
    <property type="evidence" value="ECO:0007669"/>
    <property type="project" value="TreeGrafter"/>
</dbReference>
<dbReference type="SUPFAM" id="SSF52540">
    <property type="entry name" value="P-loop containing nucleoside triphosphate hydrolases"/>
    <property type="match status" value="1"/>
</dbReference>
<evidence type="ECO:0000313" key="6">
    <source>
        <dbReference type="EMBL" id="KAK0388963.1"/>
    </source>
</evidence>